<dbReference type="InterPro" id="IPR001254">
    <property type="entry name" value="Trypsin_dom"/>
</dbReference>
<dbReference type="SUPFAM" id="SSF50494">
    <property type="entry name" value="Trypsin-like serine proteases"/>
    <property type="match status" value="1"/>
</dbReference>
<evidence type="ECO:0000259" key="1">
    <source>
        <dbReference type="Pfam" id="PF00089"/>
    </source>
</evidence>
<dbReference type="AlphaFoldDB" id="A0AAV8XNF5"/>
<dbReference type="InterPro" id="IPR043504">
    <property type="entry name" value="Peptidase_S1_PA_chymotrypsin"/>
</dbReference>
<keyword evidence="3" id="KW-1185">Reference proteome</keyword>
<gene>
    <name evidence="2" type="ORF">NQ318_009340</name>
</gene>
<evidence type="ECO:0000313" key="3">
    <source>
        <dbReference type="Proteomes" id="UP001162162"/>
    </source>
</evidence>
<evidence type="ECO:0000313" key="2">
    <source>
        <dbReference type="EMBL" id="KAJ8940411.1"/>
    </source>
</evidence>
<protein>
    <recommendedName>
        <fullName evidence="1">Peptidase S1 domain-containing protein</fullName>
    </recommendedName>
</protein>
<dbReference type="InterPro" id="IPR009003">
    <property type="entry name" value="Peptidase_S1_PA"/>
</dbReference>
<feature type="domain" description="Peptidase S1" evidence="1">
    <location>
        <begin position="25"/>
        <end position="65"/>
    </location>
</feature>
<dbReference type="GO" id="GO:0006508">
    <property type="term" value="P:proteolysis"/>
    <property type="evidence" value="ECO:0007669"/>
    <property type="project" value="InterPro"/>
</dbReference>
<dbReference type="Gene3D" id="2.40.10.10">
    <property type="entry name" value="Trypsin-like serine proteases"/>
    <property type="match status" value="1"/>
</dbReference>
<name>A0AAV8XNF5_9CUCU</name>
<dbReference type="GO" id="GO:0004252">
    <property type="term" value="F:serine-type endopeptidase activity"/>
    <property type="evidence" value="ECO:0007669"/>
    <property type="project" value="InterPro"/>
</dbReference>
<comment type="caution">
    <text evidence="2">The sequence shown here is derived from an EMBL/GenBank/DDBJ whole genome shotgun (WGS) entry which is preliminary data.</text>
</comment>
<organism evidence="2 3">
    <name type="scientific">Aromia moschata</name>
    <dbReference type="NCBI Taxonomy" id="1265417"/>
    <lineage>
        <taxon>Eukaryota</taxon>
        <taxon>Metazoa</taxon>
        <taxon>Ecdysozoa</taxon>
        <taxon>Arthropoda</taxon>
        <taxon>Hexapoda</taxon>
        <taxon>Insecta</taxon>
        <taxon>Pterygota</taxon>
        <taxon>Neoptera</taxon>
        <taxon>Endopterygota</taxon>
        <taxon>Coleoptera</taxon>
        <taxon>Polyphaga</taxon>
        <taxon>Cucujiformia</taxon>
        <taxon>Chrysomeloidea</taxon>
        <taxon>Cerambycidae</taxon>
        <taxon>Cerambycinae</taxon>
        <taxon>Callichromatini</taxon>
        <taxon>Aromia</taxon>
    </lineage>
</organism>
<proteinExistence type="predicted"/>
<sequence>MEKLDEVKVVIPSAAVFRGCSNKLNLRCGASLIHPQVALSAAHCVTGKGVFQIRAGEWNWEKETEPLPHQNRLPKKNNGIPAHSYRETIRKELNQIDGKARLNSVLAVLKRAEKCIKELKVCDHIVFVCDVTDVPKVSNESVGSQKEQRGLTNSLITL</sequence>
<accession>A0AAV8XNF5</accession>
<reference evidence="2" key="1">
    <citation type="journal article" date="2023" name="Insect Mol. Biol.">
        <title>Genome sequencing provides insights into the evolution of gene families encoding plant cell wall-degrading enzymes in longhorned beetles.</title>
        <authorList>
            <person name="Shin N.R."/>
            <person name="Okamura Y."/>
            <person name="Kirsch R."/>
            <person name="Pauchet Y."/>
        </authorList>
    </citation>
    <scope>NUCLEOTIDE SEQUENCE</scope>
    <source>
        <strain evidence="2">AMC_N1</strain>
    </source>
</reference>
<dbReference type="Proteomes" id="UP001162162">
    <property type="component" value="Unassembled WGS sequence"/>
</dbReference>
<dbReference type="Pfam" id="PF00089">
    <property type="entry name" value="Trypsin"/>
    <property type="match status" value="1"/>
</dbReference>
<dbReference type="EMBL" id="JAPWTK010000433">
    <property type="protein sequence ID" value="KAJ8940411.1"/>
    <property type="molecule type" value="Genomic_DNA"/>
</dbReference>